<gene>
    <name evidence="1" type="ORF">GHO37_23830</name>
</gene>
<comment type="caution">
    <text evidence="1">The sequence shown here is derived from an EMBL/GenBank/DDBJ whole genome shotgun (WGS) entry which is preliminary data.</text>
</comment>
<dbReference type="EMBL" id="WIWF01000143">
    <property type="protein sequence ID" value="MQT77290.1"/>
    <property type="molecule type" value="Genomic_DNA"/>
</dbReference>
<accession>A0A7X2BW14</accession>
<dbReference type="RefSeq" id="WP_153438983.1">
    <property type="nucleotide sequence ID" value="NZ_WIWF01000143.1"/>
</dbReference>
<dbReference type="Pfam" id="PF19456">
    <property type="entry name" value="MobI"/>
    <property type="match status" value="1"/>
</dbReference>
<dbReference type="AlphaFoldDB" id="A0A7X2BW14"/>
<dbReference type="Proteomes" id="UP000447574">
    <property type="component" value="Unassembled WGS sequence"/>
</dbReference>
<name>A0A7X2BW14_9PSED</name>
<proteinExistence type="predicted"/>
<dbReference type="InterPro" id="IPR045809">
    <property type="entry name" value="MobI"/>
</dbReference>
<organism evidence="1 2">
    <name type="scientific">Pseudomonas helleri</name>
    <dbReference type="NCBI Taxonomy" id="1608996"/>
    <lineage>
        <taxon>Bacteria</taxon>
        <taxon>Pseudomonadati</taxon>
        <taxon>Pseudomonadota</taxon>
        <taxon>Gammaproteobacteria</taxon>
        <taxon>Pseudomonadales</taxon>
        <taxon>Pseudomonadaceae</taxon>
        <taxon>Pseudomonas</taxon>
    </lineage>
</organism>
<reference evidence="1 2" key="1">
    <citation type="submission" date="2019-10" db="EMBL/GenBank/DDBJ databases">
        <title>Evaluation of single-gene subtyping targets for Pseudomonas.</title>
        <authorList>
            <person name="Reichler S.J."/>
            <person name="Orsi R.H."/>
            <person name="Wiedmann M."/>
            <person name="Martin N.H."/>
            <person name="Murphy S.I."/>
        </authorList>
    </citation>
    <scope>NUCLEOTIDE SEQUENCE [LARGE SCALE GENOMIC DNA]</scope>
    <source>
        <strain evidence="1 2">FSL R10-2932</strain>
    </source>
</reference>
<protein>
    <submittedName>
        <fullName evidence="1">Uncharacterized protein</fullName>
    </submittedName>
</protein>
<sequence>MATERAEAHKQVLSALDAACEGYAMEAQATSTEYHEKALARAEAASSDPKKKFVPLVIMIRRKEPTSTTSLSIEILWARRFPMKQEGRIRLITSAIAKGKHNHYSRRSIGSGPAWFEELFPEYEPRLTARRSLIKANRQARQTLNKNHRANS</sequence>
<evidence type="ECO:0000313" key="1">
    <source>
        <dbReference type="EMBL" id="MQT77290.1"/>
    </source>
</evidence>
<evidence type="ECO:0000313" key="2">
    <source>
        <dbReference type="Proteomes" id="UP000447574"/>
    </source>
</evidence>